<dbReference type="InterPro" id="IPR012046">
    <property type="entry name" value="LytTR_ABC"/>
</dbReference>
<dbReference type="PIRSF" id="PIRSF036612">
    <property type="entry name" value="ABC_ATP_LytTR"/>
    <property type="match status" value="1"/>
</dbReference>
<dbReference type="Gene3D" id="3.40.50.300">
    <property type="entry name" value="P-loop containing nucleotide triphosphate hydrolases"/>
    <property type="match status" value="1"/>
</dbReference>
<protein>
    <recommendedName>
        <fullName evidence="8">ABC transporter ATP-binding protein</fullName>
    </recommendedName>
</protein>
<proteinExistence type="predicted"/>
<keyword evidence="2" id="KW-0067">ATP-binding</keyword>
<evidence type="ECO:0000313" key="7">
    <source>
        <dbReference type="Proteomes" id="UP000732377"/>
    </source>
</evidence>
<evidence type="ECO:0000313" key="6">
    <source>
        <dbReference type="EMBL" id="MBY6277493.1"/>
    </source>
</evidence>
<feature type="region of interest" description="Disordered" evidence="3">
    <location>
        <begin position="208"/>
        <end position="239"/>
    </location>
</feature>
<gene>
    <name evidence="6" type="ORF">CWE10_15015</name>
</gene>
<dbReference type="PANTHER" id="PTHR43158">
    <property type="entry name" value="SKFA PEPTIDE EXPORT ATP-BINDING PROTEIN SKFE"/>
    <property type="match status" value="1"/>
</dbReference>
<dbReference type="SUPFAM" id="SSF52540">
    <property type="entry name" value="P-loop containing nucleoside triphosphate hydrolases"/>
    <property type="match status" value="1"/>
</dbReference>
<dbReference type="GO" id="GO:0003677">
    <property type="term" value="F:DNA binding"/>
    <property type="evidence" value="ECO:0007669"/>
    <property type="project" value="InterPro"/>
</dbReference>
<dbReference type="Gene3D" id="2.40.50.40">
    <property type="match status" value="1"/>
</dbReference>
<feature type="domain" description="HTH LytTR-type" evidence="5">
    <location>
        <begin position="248"/>
        <end position="352"/>
    </location>
</feature>
<reference evidence="6" key="1">
    <citation type="submission" date="2017-11" db="EMBL/GenBank/DDBJ databases">
        <title>Three new genomes from thermophilic consortium.</title>
        <authorList>
            <person name="Quaggio R."/>
            <person name="Amgarten D."/>
            <person name="Setubal J.C."/>
        </authorList>
    </citation>
    <scope>NUCLEOTIDE SEQUENCE</scope>
    <source>
        <strain evidence="6">ZCTH01-B2</strain>
    </source>
</reference>
<organism evidence="6 7">
    <name type="scientific">Symbiobacterium thermophilum</name>
    <dbReference type="NCBI Taxonomy" id="2734"/>
    <lineage>
        <taxon>Bacteria</taxon>
        <taxon>Bacillati</taxon>
        <taxon>Bacillota</taxon>
        <taxon>Clostridia</taxon>
        <taxon>Eubacteriales</taxon>
        <taxon>Symbiobacteriaceae</taxon>
        <taxon>Symbiobacterium</taxon>
    </lineage>
</organism>
<evidence type="ECO:0000259" key="5">
    <source>
        <dbReference type="PROSITE" id="PS50930"/>
    </source>
</evidence>
<dbReference type="InterPro" id="IPR007492">
    <property type="entry name" value="LytTR_DNA-bd_dom"/>
</dbReference>
<comment type="caution">
    <text evidence="6">The sequence shown here is derived from an EMBL/GenBank/DDBJ whole genome shotgun (WGS) entry which is preliminary data.</text>
</comment>
<dbReference type="PROSITE" id="PS50893">
    <property type="entry name" value="ABC_TRANSPORTER_2"/>
    <property type="match status" value="1"/>
</dbReference>
<dbReference type="InterPro" id="IPR027417">
    <property type="entry name" value="P-loop_NTPase"/>
</dbReference>
<dbReference type="SMART" id="SM00850">
    <property type="entry name" value="LytTR"/>
    <property type="match status" value="1"/>
</dbReference>
<dbReference type="Gene3D" id="2.20.25.10">
    <property type="match status" value="1"/>
</dbReference>
<dbReference type="InterPro" id="IPR003439">
    <property type="entry name" value="ABC_transporter-like_ATP-bd"/>
</dbReference>
<dbReference type="PANTHER" id="PTHR43158:SF2">
    <property type="entry name" value="SKFA PEPTIDE EXPORT ATP-BINDING PROTEIN SKFE"/>
    <property type="match status" value="1"/>
</dbReference>
<evidence type="ECO:0008006" key="8">
    <source>
        <dbReference type="Google" id="ProtNLM"/>
    </source>
</evidence>
<evidence type="ECO:0000256" key="2">
    <source>
        <dbReference type="ARBA" id="ARBA00022840"/>
    </source>
</evidence>
<feature type="compositionally biased region" description="Basic and acidic residues" evidence="3">
    <location>
        <begin position="215"/>
        <end position="231"/>
    </location>
</feature>
<dbReference type="Pfam" id="PF04397">
    <property type="entry name" value="LytTR"/>
    <property type="match status" value="1"/>
</dbReference>
<dbReference type="Proteomes" id="UP000732377">
    <property type="component" value="Unassembled WGS sequence"/>
</dbReference>
<dbReference type="AlphaFoldDB" id="A0A953LHN4"/>
<dbReference type="GO" id="GO:0016887">
    <property type="term" value="F:ATP hydrolysis activity"/>
    <property type="evidence" value="ECO:0007669"/>
    <property type="project" value="InterPro"/>
</dbReference>
<dbReference type="InterPro" id="IPR017871">
    <property type="entry name" value="ABC_transporter-like_CS"/>
</dbReference>
<evidence type="ECO:0000256" key="3">
    <source>
        <dbReference type="SAM" id="MobiDB-lite"/>
    </source>
</evidence>
<dbReference type="PROSITE" id="PS00211">
    <property type="entry name" value="ABC_TRANSPORTER_1"/>
    <property type="match status" value="1"/>
</dbReference>
<accession>A0A953LHN4</accession>
<dbReference type="GO" id="GO:0005524">
    <property type="term" value="F:ATP binding"/>
    <property type="evidence" value="ECO:0007669"/>
    <property type="project" value="UniProtKB-KW"/>
</dbReference>
<evidence type="ECO:0000256" key="1">
    <source>
        <dbReference type="ARBA" id="ARBA00022741"/>
    </source>
</evidence>
<name>A0A953LHN4_SYMTR</name>
<feature type="domain" description="ABC transporter" evidence="4">
    <location>
        <begin position="1"/>
        <end position="226"/>
    </location>
</feature>
<dbReference type="Pfam" id="PF00005">
    <property type="entry name" value="ABC_tran"/>
    <property type="match status" value="1"/>
</dbReference>
<evidence type="ECO:0000259" key="4">
    <source>
        <dbReference type="PROSITE" id="PS50893"/>
    </source>
</evidence>
<sequence length="352" mass="37842">MLTTLLEIADLHHPDGLHGLSLTVSAGESLALVGSHGNGKDPLLRLLAGKESPSRGHVRICGCRPDTPEARAKVGFAGAAWGLAPYHTVTETLALFAGLWSLPRRRAEEVAAALELAPVAHRLCADLSPGEAARLRIARALLHDPALLVLDEPLGDSDLESAEIIQAALSALAEEGKGILLTTFGHPRTVRAATRVCYLERGRLVGAGQSPAAPDAERRGAARDGSDRADVTGRVPDAGQVPPRVAQIAARRDERVVLFSPAEILYAYAQDKGVYLHTDEGDWTASFTLAELEARLAPHGFFRAHRGYLVNLAHVKEIIPWTRSSFSLRMKDGSDVPLSKHRVAELKELLGW</sequence>
<dbReference type="PROSITE" id="PS50930">
    <property type="entry name" value="HTH_LYTTR"/>
    <property type="match status" value="1"/>
</dbReference>
<keyword evidence="1" id="KW-0547">Nucleotide-binding</keyword>
<dbReference type="EMBL" id="PIUK01000188">
    <property type="protein sequence ID" value="MBY6277493.1"/>
    <property type="molecule type" value="Genomic_DNA"/>
</dbReference>